<sequence length="348" mass="39064">MSSFPNPFLGNPYLSLLYGALGRQGVSYVRSGYFGQEWLREHRGKVDVLHFHWLDTYYGDGRNGVSLVRLAAFVLKILMARSLGYKVIWTMHNQYPHNRKRDWKAWLARFLCIHSVNVVCVTFPGAGADVARLFHRRRGVILLPHGNYDPVYPDIPSKAQARQELGLAQDDFVFFLFGGISPYKGAHAAITAFSRVASAGNTRLVVMGQCLNADYAERLQRLAADLPGVRLCLGGDDVPDEVVCTWMSAVDCILAPYDEIYTSGMLYLAATFGKPIIAPRQGVFSTLGDREFVFLYDKAHREEQLPERMAQVLSADPRAVSESARRFAAEHDWDRIAADVLRDLEACL</sequence>
<feature type="transmembrane region" description="Helical" evidence="1">
    <location>
        <begin position="106"/>
        <end position="127"/>
    </location>
</feature>
<evidence type="ECO:0000313" key="2">
    <source>
        <dbReference type="EMBL" id="NML24198.1"/>
    </source>
</evidence>
<evidence type="ECO:0000313" key="3">
    <source>
        <dbReference type="Proteomes" id="UP000580043"/>
    </source>
</evidence>
<evidence type="ECO:0000256" key="1">
    <source>
        <dbReference type="SAM" id="Phobius"/>
    </source>
</evidence>
<comment type="caution">
    <text evidence="2">The sequence shown here is derived from an EMBL/GenBank/DDBJ whole genome shotgun (WGS) entry which is preliminary data.</text>
</comment>
<dbReference type="Pfam" id="PF13692">
    <property type="entry name" value="Glyco_trans_1_4"/>
    <property type="match status" value="1"/>
</dbReference>
<keyword evidence="1" id="KW-1133">Transmembrane helix</keyword>
<keyword evidence="2" id="KW-0808">Transferase</keyword>
<dbReference type="AlphaFoldDB" id="A0A848FWK9"/>
<keyword evidence="1" id="KW-0472">Membrane</keyword>
<dbReference type="Gene3D" id="3.40.50.2000">
    <property type="entry name" value="Glycogen Phosphorylase B"/>
    <property type="match status" value="2"/>
</dbReference>
<reference evidence="2 3" key="1">
    <citation type="submission" date="2020-04" db="EMBL/GenBank/DDBJ databases">
        <title>Zoogloea sp. G-4-1-14 isolated from soil.</title>
        <authorList>
            <person name="Dahal R.H."/>
        </authorList>
    </citation>
    <scope>NUCLEOTIDE SEQUENCE [LARGE SCALE GENOMIC DNA]</scope>
    <source>
        <strain evidence="2 3">G-4-1-14</strain>
    </source>
</reference>
<dbReference type="SUPFAM" id="SSF53756">
    <property type="entry name" value="UDP-Glycosyltransferase/glycogen phosphorylase"/>
    <property type="match status" value="1"/>
</dbReference>
<protein>
    <submittedName>
        <fullName evidence="2">Glycosyltransferase</fullName>
    </submittedName>
</protein>
<dbReference type="PANTHER" id="PTHR12526">
    <property type="entry name" value="GLYCOSYLTRANSFERASE"/>
    <property type="match status" value="1"/>
</dbReference>
<organism evidence="2 3">
    <name type="scientific">Zoogloea dura</name>
    <dbReference type="NCBI Taxonomy" id="2728840"/>
    <lineage>
        <taxon>Bacteria</taxon>
        <taxon>Pseudomonadati</taxon>
        <taxon>Pseudomonadota</taxon>
        <taxon>Betaproteobacteria</taxon>
        <taxon>Rhodocyclales</taxon>
        <taxon>Zoogloeaceae</taxon>
        <taxon>Zoogloea</taxon>
    </lineage>
</organism>
<gene>
    <name evidence="2" type="ORF">HHL15_00430</name>
</gene>
<accession>A0A848FWK9</accession>
<dbReference type="EMBL" id="JABBGA010000001">
    <property type="protein sequence ID" value="NML24198.1"/>
    <property type="molecule type" value="Genomic_DNA"/>
</dbReference>
<proteinExistence type="predicted"/>
<keyword evidence="1" id="KW-0812">Transmembrane</keyword>
<name>A0A848FWK9_9RHOO</name>
<dbReference type="Proteomes" id="UP000580043">
    <property type="component" value="Unassembled WGS sequence"/>
</dbReference>
<dbReference type="GO" id="GO:0016740">
    <property type="term" value="F:transferase activity"/>
    <property type="evidence" value="ECO:0007669"/>
    <property type="project" value="UniProtKB-KW"/>
</dbReference>
<dbReference type="RefSeq" id="WP_169143848.1">
    <property type="nucleotide sequence ID" value="NZ_JABBGA010000001.1"/>
</dbReference>
<feature type="transmembrane region" description="Helical" evidence="1">
    <location>
        <begin position="67"/>
        <end position="85"/>
    </location>
</feature>
<keyword evidence="3" id="KW-1185">Reference proteome</keyword>